<proteinExistence type="predicted"/>
<name>A0A1H3JIP4_9EURY</name>
<evidence type="ECO:0000256" key="1">
    <source>
        <dbReference type="SAM" id="Phobius"/>
    </source>
</evidence>
<protein>
    <recommendedName>
        <fullName evidence="4">DUF2178 domain-containing protein</fullName>
    </recommendedName>
</protein>
<evidence type="ECO:0000313" key="3">
    <source>
        <dbReference type="Proteomes" id="UP000199079"/>
    </source>
</evidence>
<sequence>MFDGLALEPDEPGQARRVYYRVVYAILAIAIVGLLAGLVTGREVLGTIIYCGGAWIGSGITFLAPKLTDVPLQDERDTELYNRASGLTLGVLFVLGLSVIPAIYVLEAAGRIEPPPEVTGAILLASGLFLLWGVAYGIVKRR</sequence>
<dbReference type="RefSeq" id="WP_021074159.1">
    <property type="nucleotide sequence ID" value="NZ_FNPC01000005.1"/>
</dbReference>
<dbReference type="OrthoDB" id="339577at2157"/>
<feature type="transmembrane region" description="Helical" evidence="1">
    <location>
        <begin position="118"/>
        <end position="139"/>
    </location>
</feature>
<dbReference type="Pfam" id="PF09946">
    <property type="entry name" value="DUF2178"/>
    <property type="match status" value="1"/>
</dbReference>
<dbReference type="InterPro" id="IPR019235">
    <property type="entry name" value="DUF2178_TM"/>
</dbReference>
<evidence type="ECO:0008006" key="4">
    <source>
        <dbReference type="Google" id="ProtNLM"/>
    </source>
</evidence>
<feature type="transmembrane region" description="Helical" evidence="1">
    <location>
        <begin position="44"/>
        <end position="65"/>
    </location>
</feature>
<keyword evidence="1" id="KW-0472">Membrane</keyword>
<organism evidence="2 3">
    <name type="scientific">Halopenitus persicus</name>
    <dbReference type="NCBI Taxonomy" id="1048396"/>
    <lineage>
        <taxon>Archaea</taxon>
        <taxon>Methanobacteriati</taxon>
        <taxon>Methanobacteriota</taxon>
        <taxon>Stenosarchaea group</taxon>
        <taxon>Halobacteria</taxon>
        <taxon>Halobacteriales</taxon>
        <taxon>Haloferacaceae</taxon>
        <taxon>Halopenitus</taxon>
    </lineage>
</organism>
<keyword evidence="1" id="KW-1133">Transmembrane helix</keyword>
<dbReference type="Proteomes" id="UP000199079">
    <property type="component" value="Unassembled WGS sequence"/>
</dbReference>
<dbReference type="EMBL" id="FNPC01000005">
    <property type="protein sequence ID" value="SDY39786.1"/>
    <property type="molecule type" value="Genomic_DNA"/>
</dbReference>
<dbReference type="GeneID" id="43837712"/>
<evidence type="ECO:0000313" key="2">
    <source>
        <dbReference type="EMBL" id="SDY39786.1"/>
    </source>
</evidence>
<keyword evidence="3" id="KW-1185">Reference proteome</keyword>
<reference evidence="3" key="1">
    <citation type="submission" date="2016-10" db="EMBL/GenBank/DDBJ databases">
        <authorList>
            <person name="Varghese N."/>
            <person name="Submissions S."/>
        </authorList>
    </citation>
    <scope>NUCLEOTIDE SEQUENCE [LARGE SCALE GENOMIC DNA]</scope>
    <source>
        <strain evidence="3">DC30,IBRC 10041,KCTC 4046</strain>
    </source>
</reference>
<gene>
    <name evidence="2" type="ORF">SAMN05216564_10528</name>
</gene>
<dbReference type="AlphaFoldDB" id="A0A1H3JIP4"/>
<keyword evidence="1" id="KW-0812">Transmembrane</keyword>
<feature type="transmembrane region" description="Helical" evidence="1">
    <location>
        <begin position="86"/>
        <end position="106"/>
    </location>
</feature>
<feature type="transmembrane region" description="Helical" evidence="1">
    <location>
        <begin position="18"/>
        <end position="38"/>
    </location>
</feature>
<accession>A0A1H3JIP4</accession>